<feature type="active site" description="Proton donor" evidence="12">
    <location>
        <position position="309"/>
    </location>
</feature>
<dbReference type="PIRSF" id="PIRSF006431">
    <property type="entry name" value="Pept_S33"/>
    <property type="match status" value="1"/>
</dbReference>
<protein>
    <recommendedName>
        <fullName evidence="5 11">Proline iminopeptidase</fullName>
        <shortName evidence="11">PIP</shortName>
        <ecNumber evidence="4 11">3.4.11.5</ecNumber>
    </recommendedName>
    <alternativeName>
        <fullName evidence="10 11">Prolyl aminopeptidase</fullName>
    </alternativeName>
</protein>
<evidence type="ECO:0000256" key="2">
    <source>
        <dbReference type="ARBA" id="ARBA00004496"/>
    </source>
</evidence>
<name>A0A512NNT3_9HYPH</name>
<dbReference type="PANTHER" id="PTHR43722">
    <property type="entry name" value="PROLINE IMINOPEPTIDASE"/>
    <property type="match status" value="1"/>
</dbReference>
<sequence>MAVIQSESHMPRSETPLRSDLFPEISPFASGMLAVDGRHTIYWEQSGNPEGVPVVFLHGGPGAGSAPVHRRFFDPQFYRIVVFDQRGCGRSMPLGELHDNTTGHLVADMEKLRTHLGIHQWLLFGGSWGSTLALAYGLKHPERVTGFILRGIFLGARSEIEWFLHGMRAIFPEAWRDFAEHLPAAERADLLGNYYRRLTDRNPDNHRPAARAWSRYEAACSTLYPTARAPFESDHGGFALALSRIEAHYFANGTFVPEGWPWSDLDRIRHLPSTIVQGRYDIVCPPVTADALARAWPEARYVVVPDAGHSALEPGIRAALVNATESSRLSSSDVDLFAPRFPWET</sequence>
<evidence type="ECO:0000313" key="16">
    <source>
        <dbReference type="Proteomes" id="UP000321058"/>
    </source>
</evidence>
<evidence type="ECO:0000256" key="13">
    <source>
        <dbReference type="RuleBase" id="RU003421"/>
    </source>
</evidence>
<dbReference type="SUPFAM" id="SSF53474">
    <property type="entry name" value="alpha/beta-Hydrolases"/>
    <property type="match status" value="1"/>
</dbReference>
<dbReference type="AlphaFoldDB" id="A0A512NNT3"/>
<dbReference type="Pfam" id="PF00561">
    <property type="entry name" value="Abhydrolase_1"/>
    <property type="match status" value="1"/>
</dbReference>
<comment type="caution">
    <text evidence="15">The sequence shown here is derived from an EMBL/GenBank/DDBJ whole genome shotgun (WGS) entry which is preliminary data.</text>
</comment>
<dbReference type="InterPro" id="IPR029058">
    <property type="entry name" value="AB_hydrolase_fold"/>
</dbReference>
<evidence type="ECO:0000259" key="14">
    <source>
        <dbReference type="Pfam" id="PF00561"/>
    </source>
</evidence>
<dbReference type="GO" id="GO:0004177">
    <property type="term" value="F:aminopeptidase activity"/>
    <property type="evidence" value="ECO:0007669"/>
    <property type="project" value="UniProtKB-UniRule"/>
</dbReference>
<keyword evidence="7 11" id="KW-0963">Cytoplasm</keyword>
<comment type="similarity">
    <text evidence="3 11 13">Belongs to the peptidase S33 family.</text>
</comment>
<comment type="subcellular location">
    <subcellularLocation>
        <location evidence="2 11">Cytoplasm</location>
    </subcellularLocation>
</comment>
<dbReference type="GO" id="GO:0005737">
    <property type="term" value="C:cytoplasm"/>
    <property type="evidence" value="ECO:0007669"/>
    <property type="project" value="UniProtKB-SubCell"/>
</dbReference>
<dbReference type="InterPro" id="IPR002410">
    <property type="entry name" value="Peptidase_S33"/>
</dbReference>
<feature type="active site" description="Nucleophile" evidence="12">
    <location>
        <position position="127"/>
    </location>
</feature>
<dbReference type="NCBIfam" id="TIGR01249">
    <property type="entry name" value="pro_imino_pep_1"/>
    <property type="match status" value="1"/>
</dbReference>
<evidence type="ECO:0000256" key="4">
    <source>
        <dbReference type="ARBA" id="ARBA00012568"/>
    </source>
</evidence>
<evidence type="ECO:0000256" key="6">
    <source>
        <dbReference type="ARBA" id="ARBA00022438"/>
    </source>
</evidence>
<dbReference type="InterPro" id="IPR000073">
    <property type="entry name" value="AB_hydrolase_1"/>
</dbReference>
<comment type="catalytic activity">
    <reaction evidence="1 11 13">
        <text>Release of N-terminal proline from a peptide.</text>
        <dbReference type="EC" id="3.4.11.5"/>
    </reaction>
</comment>
<evidence type="ECO:0000256" key="12">
    <source>
        <dbReference type="PIRSR" id="PIRSR006431-1"/>
    </source>
</evidence>
<dbReference type="GO" id="GO:0006508">
    <property type="term" value="P:proteolysis"/>
    <property type="evidence" value="ECO:0007669"/>
    <property type="project" value="UniProtKB-KW"/>
</dbReference>
<dbReference type="Proteomes" id="UP000321058">
    <property type="component" value="Unassembled WGS sequence"/>
</dbReference>
<keyword evidence="16" id="KW-1185">Reference proteome</keyword>
<feature type="domain" description="AB hydrolase-1" evidence="14">
    <location>
        <begin position="53"/>
        <end position="313"/>
    </location>
</feature>
<evidence type="ECO:0000256" key="7">
    <source>
        <dbReference type="ARBA" id="ARBA00022490"/>
    </source>
</evidence>
<organism evidence="15 16">
    <name type="scientific">Reyranella soli</name>
    <dbReference type="NCBI Taxonomy" id="1230389"/>
    <lineage>
        <taxon>Bacteria</taxon>
        <taxon>Pseudomonadati</taxon>
        <taxon>Pseudomonadota</taxon>
        <taxon>Alphaproteobacteria</taxon>
        <taxon>Hyphomicrobiales</taxon>
        <taxon>Reyranellaceae</taxon>
        <taxon>Reyranella</taxon>
    </lineage>
</organism>
<dbReference type="InterPro" id="IPR005944">
    <property type="entry name" value="Pro_iminopeptidase"/>
</dbReference>
<evidence type="ECO:0000256" key="10">
    <source>
        <dbReference type="ARBA" id="ARBA00029605"/>
    </source>
</evidence>
<evidence type="ECO:0000256" key="9">
    <source>
        <dbReference type="ARBA" id="ARBA00022801"/>
    </source>
</evidence>
<evidence type="ECO:0000256" key="3">
    <source>
        <dbReference type="ARBA" id="ARBA00010088"/>
    </source>
</evidence>
<evidence type="ECO:0000256" key="1">
    <source>
        <dbReference type="ARBA" id="ARBA00001585"/>
    </source>
</evidence>
<keyword evidence="9 11" id="KW-0378">Hydrolase</keyword>
<evidence type="ECO:0000313" key="15">
    <source>
        <dbReference type="EMBL" id="GEP60598.1"/>
    </source>
</evidence>
<keyword evidence="8 11" id="KW-0645">Protease</keyword>
<dbReference type="PRINTS" id="PR00111">
    <property type="entry name" value="ABHYDROLASE"/>
</dbReference>
<proteinExistence type="inferred from homology"/>
<evidence type="ECO:0000256" key="5">
    <source>
        <dbReference type="ARBA" id="ARBA00021843"/>
    </source>
</evidence>
<accession>A0A512NNT3</accession>
<keyword evidence="6 11" id="KW-0031">Aminopeptidase</keyword>
<dbReference type="EC" id="3.4.11.5" evidence="4 11"/>
<evidence type="ECO:0000256" key="11">
    <source>
        <dbReference type="PIRNR" id="PIRNR006431"/>
    </source>
</evidence>
<feature type="active site" evidence="12">
    <location>
        <position position="281"/>
    </location>
</feature>
<dbReference type="EMBL" id="BKAJ01000172">
    <property type="protein sequence ID" value="GEP60598.1"/>
    <property type="molecule type" value="Genomic_DNA"/>
</dbReference>
<gene>
    <name evidence="15" type="ORF">RSO01_77640</name>
</gene>
<dbReference type="PANTHER" id="PTHR43722:SF1">
    <property type="entry name" value="PROLINE IMINOPEPTIDASE"/>
    <property type="match status" value="1"/>
</dbReference>
<reference evidence="15 16" key="1">
    <citation type="submission" date="2019-07" db="EMBL/GenBank/DDBJ databases">
        <title>Whole genome shotgun sequence of Reyranella soli NBRC 108950.</title>
        <authorList>
            <person name="Hosoyama A."/>
            <person name="Uohara A."/>
            <person name="Ohji S."/>
            <person name="Ichikawa N."/>
        </authorList>
    </citation>
    <scope>NUCLEOTIDE SEQUENCE [LARGE SCALE GENOMIC DNA]</scope>
    <source>
        <strain evidence="15 16">NBRC 108950</strain>
    </source>
</reference>
<dbReference type="PRINTS" id="PR00793">
    <property type="entry name" value="PROAMNOPTASE"/>
</dbReference>
<evidence type="ECO:0000256" key="8">
    <source>
        <dbReference type="ARBA" id="ARBA00022670"/>
    </source>
</evidence>
<dbReference type="Gene3D" id="3.40.50.1820">
    <property type="entry name" value="alpha/beta hydrolase"/>
    <property type="match status" value="1"/>
</dbReference>